<accession>A0A8D8ZV00</accession>
<proteinExistence type="predicted"/>
<name>A0A8D8ZV00_9HEMI</name>
<organism evidence="1">
    <name type="scientific">Cacopsylla melanoneura</name>
    <dbReference type="NCBI Taxonomy" id="428564"/>
    <lineage>
        <taxon>Eukaryota</taxon>
        <taxon>Metazoa</taxon>
        <taxon>Ecdysozoa</taxon>
        <taxon>Arthropoda</taxon>
        <taxon>Hexapoda</taxon>
        <taxon>Insecta</taxon>
        <taxon>Pterygota</taxon>
        <taxon>Neoptera</taxon>
        <taxon>Paraneoptera</taxon>
        <taxon>Hemiptera</taxon>
        <taxon>Sternorrhyncha</taxon>
        <taxon>Psylloidea</taxon>
        <taxon>Psyllidae</taxon>
        <taxon>Psyllinae</taxon>
        <taxon>Cacopsylla</taxon>
    </lineage>
</organism>
<dbReference type="AlphaFoldDB" id="A0A8D8ZV00"/>
<protein>
    <submittedName>
        <fullName evidence="1">Uncharacterized protein</fullName>
    </submittedName>
</protein>
<sequence>MCLSEDSKVLIAPCLDWKKKRRKVRIYEFFLIYNLGLRIKKKCLHRTLAIENMILVTCKNPLSYSKSLEHKSWSSDLTKGQYYLYFVCIKMLEKTTFLTSNYLFNFPDLSSFFTFSLTFTDHFSVFTYFYRLWEPCIKSLSKWYTLTGT</sequence>
<dbReference type="EMBL" id="HBUF01538338">
    <property type="protein sequence ID" value="CAG6754130.1"/>
    <property type="molecule type" value="Transcribed_RNA"/>
</dbReference>
<reference evidence="1" key="1">
    <citation type="submission" date="2021-05" db="EMBL/GenBank/DDBJ databases">
        <authorList>
            <person name="Alioto T."/>
            <person name="Alioto T."/>
            <person name="Gomez Garrido J."/>
        </authorList>
    </citation>
    <scope>NUCLEOTIDE SEQUENCE</scope>
</reference>
<evidence type="ECO:0000313" key="1">
    <source>
        <dbReference type="EMBL" id="CAG6754130.1"/>
    </source>
</evidence>